<keyword evidence="3" id="KW-0238">DNA-binding</keyword>
<gene>
    <name evidence="6" type="ORF">TMS3_0114940</name>
</gene>
<dbReference type="Gene3D" id="1.10.10.10">
    <property type="entry name" value="Winged helix-like DNA-binding domain superfamily/Winged helix DNA-binding domain"/>
    <property type="match status" value="1"/>
</dbReference>
<dbReference type="InterPro" id="IPR005119">
    <property type="entry name" value="LysR_subst-bd"/>
</dbReference>
<dbReference type="PROSITE" id="PS50931">
    <property type="entry name" value="HTH_LYSR"/>
    <property type="match status" value="1"/>
</dbReference>
<keyword evidence="2" id="KW-0805">Transcription regulation</keyword>
<evidence type="ECO:0000313" key="6">
    <source>
        <dbReference type="EMBL" id="KFX68785.1"/>
    </source>
</evidence>
<dbReference type="STRING" id="1395571.TMS3_0114940"/>
<dbReference type="InterPro" id="IPR000847">
    <property type="entry name" value="LysR_HTH_N"/>
</dbReference>
<dbReference type="Pfam" id="PF00126">
    <property type="entry name" value="HTH_1"/>
    <property type="match status" value="1"/>
</dbReference>
<evidence type="ECO:0000256" key="1">
    <source>
        <dbReference type="ARBA" id="ARBA00009437"/>
    </source>
</evidence>
<protein>
    <recommendedName>
        <fullName evidence="5">HTH lysR-type domain-containing protein</fullName>
    </recommendedName>
</protein>
<dbReference type="PANTHER" id="PTHR30579">
    <property type="entry name" value="TRANSCRIPTIONAL REGULATOR"/>
    <property type="match status" value="1"/>
</dbReference>
<dbReference type="Gene3D" id="3.40.190.10">
    <property type="entry name" value="Periplasmic binding protein-like II"/>
    <property type="match status" value="2"/>
</dbReference>
<evidence type="ECO:0000256" key="2">
    <source>
        <dbReference type="ARBA" id="ARBA00023015"/>
    </source>
</evidence>
<evidence type="ECO:0000256" key="3">
    <source>
        <dbReference type="ARBA" id="ARBA00023125"/>
    </source>
</evidence>
<organism evidence="6 7">
    <name type="scientific">Pseudomonas taeanensis MS-3</name>
    <dbReference type="NCBI Taxonomy" id="1395571"/>
    <lineage>
        <taxon>Bacteria</taxon>
        <taxon>Pseudomonadati</taxon>
        <taxon>Pseudomonadota</taxon>
        <taxon>Gammaproteobacteria</taxon>
        <taxon>Pseudomonadales</taxon>
        <taxon>Pseudomonadaceae</taxon>
        <taxon>Pseudomonas</taxon>
    </lineage>
</organism>
<dbReference type="SUPFAM" id="SSF46785">
    <property type="entry name" value="Winged helix' DNA-binding domain"/>
    <property type="match status" value="1"/>
</dbReference>
<comment type="similarity">
    <text evidence="1">Belongs to the LysR transcriptional regulatory family.</text>
</comment>
<evidence type="ECO:0000256" key="4">
    <source>
        <dbReference type="ARBA" id="ARBA00023163"/>
    </source>
</evidence>
<reference evidence="6 7" key="1">
    <citation type="journal article" date="2014" name="Genome Announc.">
        <title>Draft Genome Sequence of Petroleum Oil-Degrading Marine Bacterium Pseudomonas taeanensis Strain MS-3, Isolated from a Crude Oil-Contaminated Seashore.</title>
        <authorList>
            <person name="Lee S.Y."/>
            <person name="Kim S.H."/>
            <person name="Lee D.G."/>
            <person name="Shin S."/>
            <person name="Yun S.H."/>
            <person name="Choi C.W."/>
            <person name="Chung Y.H."/>
            <person name="Choi J.S."/>
            <person name="Kahng H.Y."/>
            <person name="Kim S.I."/>
        </authorList>
    </citation>
    <scope>NUCLEOTIDE SEQUENCE [LARGE SCALE GENOMIC DNA]</scope>
    <source>
        <strain evidence="6 7">MS-3</strain>
    </source>
</reference>
<dbReference type="PANTHER" id="PTHR30579:SF7">
    <property type="entry name" value="HTH-TYPE TRANSCRIPTIONAL REGULATOR LRHA-RELATED"/>
    <property type="match status" value="1"/>
</dbReference>
<dbReference type="AlphaFoldDB" id="A0A0A1YFT8"/>
<dbReference type="InterPro" id="IPR036388">
    <property type="entry name" value="WH-like_DNA-bd_sf"/>
</dbReference>
<name>A0A0A1YFT8_9PSED</name>
<dbReference type="GO" id="GO:0003700">
    <property type="term" value="F:DNA-binding transcription factor activity"/>
    <property type="evidence" value="ECO:0007669"/>
    <property type="project" value="InterPro"/>
</dbReference>
<keyword evidence="4" id="KW-0804">Transcription</keyword>
<evidence type="ECO:0000259" key="5">
    <source>
        <dbReference type="PROSITE" id="PS50931"/>
    </source>
</evidence>
<dbReference type="Pfam" id="PF03466">
    <property type="entry name" value="LysR_substrate"/>
    <property type="match status" value="1"/>
</dbReference>
<dbReference type="EMBL" id="AWSQ01000004">
    <property type="protein sequence ID" value="KFX68785.1"/>
    <property type="molecule type" value="Genomic_DNA"/>
</dbReference>
<dbReference type="InterPro" id="IPR050176">
    <property type="entry name" value="LTTR"/>
</dbReference>
<dbReference type="eggNOG" id="COG0583">
    <property type="taxonomic scope" value="Bacteria"/>
</dbReference>
<accession>A0A0A1YFT8</accession>
<dbReference type="RefSeq" id="WP_025166009.1">
    <property type="nucleotide sequence ID" value="NZ_AWSQ01000004.1"/>
</dbReference>
<sequence length="293" mass="32652">MDPLLDLELLRTFSAVVKEGELKKAAASVFRSHAAVSMQLKRLEDQLGTRLMERNNRGIKLTEAGETLLSYSEQFLKLNSAALSALSEGQLSGKLRFGIPTDYAQDFLNHFMPLLSQELPRLDARITCARSRNLRQMLQQGELDIAIVAGEPDSEGEELLWSERLIWAASIGAHREKGKKLPVALHKDNCIVRDICLEELKKSGLAYQQVFGSTMLDNVAAAVHAGFAISLLPESLIQPNQVRPLPSEQLRSNAILKINMIASQQVDQAVREKLARCLRQAAQQRNGDRLMTR</sequence>
<dbReference type="FunFam" id="1.10.10.10:FF:000001">
    <property type="entry name" value="LysR family transcriptional regulator"/>
    <property type="match status" value="1"/>
</dbReference>
<dbReference type="Proteomes" id="UP000030063">
    <property type="component" value="Unassembled WGS sequence"/>
</dbReference>
<dbReference type="SUPFAM" id="SSF53850">
    <property type="entry name" value="Periplasmic binding protein-like II"/>
    <property type="match status" value="1"/>
</dbReference>
<dbReference type="GO" id="GO:0003677">
    <property type="term" value="F:DNA binding"/>
    <property type="evidence" value="ECO:0007669"/>
    <property type="project" value="UniProtKB-KW"/>
</dbReference>
<keyword evidence="7" id="KW-1185">Reference proteome</keyword>
<proteinExistence type="inferred from homology"/>
<evidence type="ECO:0000313" key="7">
    <source>
        <dbReference type="Proteomes" id="UP000030063"/>
    </source>
</evidence>
<feature type="domain" description="HTH lysR-type" evidence="5">
    <location>
        <begin position="5"/>
        <end position="62"/>
    </location>
</feature>
<comment type="caution">
    <text evidence="6">The sequence shown here is derived from an EMBL/GenBank/DDBJ whole genome shotgun (WGS) entry which is preliminary data.</text>
</comment>
<dbReference type="InterPro" id="IPR036390">
    <property type="entry name" value="WH_DNA-bd_sf"/>
</dbReference>
<dbReference type="OrthoDB" id="5723059at2"/>